<gene>
    <name evidence="9" type="ORF">O9H85_29645</name>
</gene>
<organism evidence="9 10">
    <name type="scientific">Paenibacillus gyeongsangnamensis</name>
    <dbReference type="NCBI Taxonomy" id="3388067"/>
    <lineage>
        <taxon>Bacteria</taxon>
        <taxon>Bacillati</taxon>
        <taxon>Bacillota</taxon>
        <taxon>Bacilli</taxon>
        <taxon>Bacillales</taxon>
        <taxon>Paenibacillaceae</taxon>
        <taxon>Paenibacillus</taxon>
    </lineage>
</organism>
<dbReference type="RefSeq" id="WP_269885015.1">
    <property type="nucleotide sequence ID" value="NZ_JAQAGZ010000024.1"/>
</dbReference>
<proteinExistence type="inferred from homology"/>
<dbReference type="InterPro" id="IPR017476">
    <property type="entry name" value="UDP-Glc/GDP-Man"/>
</dbReference>
<evidence type="ECO:0000313" key="9">
    <source>
        <dbReference type="EMBL" id="MCZ8516478.1"/>
    </source>
</evidence>
<dbReference type="EMBL" id="JAQAGZ010000024">
    <property type="protein sequence ID" value="MCZ8516478.1"/>
    <property type="molecule type" value="Genomic_DNA"/>
</dbReference>
<dbReference type="SUPFAM" id="SSF48179">
    <property type="entry name" value="6-phosphogluconate dehydrogenase C-terminal domain-like"/>
    <property type="match status" value="1"/>
</dbReference>
<keyword evidence="10" id="KW-1185">Reference proteome</keyword>
<accession>A0ABT4QI28</accession>
<dbReference type="SUPFAM" id="SSF52413">
    <property type="entry name" value="UDP-glucose/GDP-mannose dehydrogenase C-terminal domain"/>
    <property type="match status" value="1"/>
</dbReference>
<dbReference type="InterPro" id="IPR008927">
    <property type="entry name" value="6-PGluconate_DH-like_C_sf"/>
</dbReference>
<reference evidence="9 10" key="1">
    <citation type="submission" date="2022-12" db="EMBL/GenBank/DDBJ databases">
        <title>Draft genome sequence of Paenibacillus sp. dW9.</title>
        <authorList>
            <person name="Choi E.-W."/>
            <person name="Kim D.-U."/>
        </authorList>
    </citation>
    <scope>NUCLEOTIDE SEQUENCE [LARGE SCALE GENOMIC DNA]</scope>
    <source>
        <strain evidence="10">dW9</strain>
    </source>
</reference>
<evidence type="ECO:0000256" key="7">
    <source>
        <dbReference type="PIRNR" id="PIRNR000124"/>
    </source>
</evidence>
<dbReference type="EC" id="1.1.1.22" evidence="3 7"/>
<dbReference type="SMART" id="SM00984">
    <property type="entry name" value="UDPG_MGDP_dh_C"/>
    <property type="match status" value="1"/>
</dbReference>
<comment type="catalytic activity">
    <reaction evidence="6 7">
        <text>UDP-alpha-D-glucose + 2 NAD(+) + H2O = UDP-alpha-D-glucuronate + 2 NADH + 3 H(+)</text>
        <dbReference type="Rhea" id="RHEA:23596"/>
        <dbReference type="ChEBI" id="CHEBI:15377"/>
        <dbReference type="ChEBI" id="CHEBI:15378"/>
        <dbReference type="ChEBI" id="CHEBI:57540"/>
        <dbReference type="ChEBI" id="CHEBI:57945"/>
        <dbReference type="ChEBI" id="CHEBI:58052"/>
        <dbReference type="ChEBI" id="CHEBI:58885"/>
        <dbReference type="EC" id="1.1.1.22"/>
    </reaction>
</comment>
<evidence type="ECO:0000256" key="1">
    <source>
        <dbReference type="ARBA" id="ARBA00004701"/>
    </source>
</evidence>
<keyword evidence="4 7" id="KW-0560">Oxidoreductase</keyword>
<dbReference type="NCBIfam" id="TIGR03026">
    <property type="entry name" value="NDP-sugDHase"/>
    <property type="match status" value="1"/>
</dbReference>
<sequence length="456" mass="49994">MNVTVIGTGYVGLTTGASLAYLGHEVTCVDVDEKKVEQLSQGIMPFYEPGMKELLQSHPERIHFTSSYWEAVMGADVIFFAVGTPAQSDGSPNLTYLFSAVEETVGYLRMKEKSTVLINKSTVPVGTGDKIAQKVKEASLETTVRVASNPEFLRQARAIQDTFYPDRIVVGGDEVSDAILSQLYSGVLNQSFAAPAYAPRPAGYTSPEYILVDRRSAELAKYAANAFLAMKISFINEIANVCDRVGADVKQVAGIIGKDVRIGSSFLQAGIGYGGSCFPKDTRALQYIADTSGYDFKLLSAVIEVNHSQKYIMLQKLREQLGELAGKQIAVLGLSFKPGTDDLREAPSIPIILELLAEKADVRVHDPVAMNKARSLLPDRVHFAEQIKEALRNADAALLVTEWPEYISLSAEEIRSLMRRPVFIDGRNAMAASDFENADMDYLGIGTRNKKKYEHV</sequence>
<dbReference type="InterPro" id="IPR001732">
    <property type="entry name" value="UDP-Glc/GDP-Man_DH_N"/>
</dbReference>
<dbReference type="Pfam" id="PF00984">
    <property type="entry name" value="UDPG_MGDP_dh"/>
    <property type="match status" value="1"/>
</dbReference>
<name>A0ABT4QI28_9BACL</name>
<protein>
    <recommendedName>
        <fullName evidence="3 7">UDP-glucose 6-dehydrogenase</fullName>
        <ecNumber evidence="3 7">1.1.1.22</ecNumber>
    </recommendedName>
</protein>
<evidence type="ECO:0000313" key="10">
    <source>
        <dbReference type="Proteomes" id="UP001527882"/>
    </source>
</evidence>
<dbReference type="InterPro" id="IPR014026">
    <property type="entry name" value="UDP-Glc/GDP-Man_DH_dimer"/>
</dbReference>
<comment type="pathway">
    <text evidence="1">Nucleotide-sugar biosynthesis; UDP-alpha-D-glucuronate biosynthesis; UDP-alpha-D-glucuronate from UDP-alpha-D-glucose: step 1/1.</text>
</comment>
<dbReference type="Pfam" id="PF03721">
    <property type="entry name" value="UDPG_MGDP_dh_N"/>
    <property type="match status" value="1"/>
</dbReference>
<feature type="domain" description="UDP-glucose/GDP-mannose dehydrogenase C-terminal" evidence="8">
    <location>
        <begin position="330"/>
        <end position="432"/>
    </location>
</feature>
<dbReference type="InterPro" id="IPR028357">
    <property type="entry name" value="UDPglc_DH_bac"/>
</dbReference>
<evidence type="ECO:0000256" key="3">
    <source>
        <dbReference type="ARBA" id="ARBA00012954"/>
    </source>
</evidence>
<dbReference type="PANTHER" id="PTHR43750">
    <property type="entry name" value="UDP-GLUCOSE 6-DEHYDROGENASE TUAD"/>
    <property type="match status" value="1"/>
</dbReference>
<comment type="similarity">
    <text evidence="2 7">Belongs to the UDP-glucose/GDP-mannose dehydrogenase family.</text>
</comment>
<comment type="caution">
    <text evidence="9">The sequence shown here is derived from an EMBL/GenBank/DDBJ whole genome shotgun (WGS) entry which is preliminary data.</text>
</comment>
<evidence type="ECO:0000256" key="6">
    <source>
        <dbReference type="ARBA" id="ARBA00047473"/>
    </source>
</evidence>
<dbReference type="Gene3D" id="1.20.5.100">
    <property type="entry name" value="Cytochrome c1, transmembrane anchor, C-terminal"/>
    <property type="match status" value="1"/>
</dbReference>
<evidence type="ECO:0000259" key="8">
    <source>
        <dbReference type="SMART" id="SM00984"/>
    </source>
</evidence>
<evidence type="ECO:0000256" key="4">
    <source>
        <dbReference type="ARBA" id="ARBA00023002"/>
    </source>
</evidence>
<dbReference type="InterPro" id="IPR036220">
    <property type="entry name" value="UDP-Glc/GDP-Man_DH_C_sf"/>
</dbReference>
<dbReference type="Proteomes" id="UP001527882">
    <property type="component" value="Unassembled WGS sequence"/>
</dbReference>
<dbReference type="PIRSF" id="PIRSF500134">
    <property type="entry name" value="UDPglc_DH_bac"/>
    <property type="match status" value="1"/>
</dbReference>
<evidence type="ECO:0000256" key="5">
    <source>
        <dbReference type="ARBA" id="ARBA00023027"/>
    </source>
</evidence>
<dbReference type="SUPFAM" id="SSF51735">
    <property type="entry name" value="NAD(P)-binding Rossmann-fold domains"/>
    <property type="match status" value="1"/>
</dbReference>
<dbReference type="PIRSF" id="PIRSF000124">
    <property type="entry name" value="UDPglc_GDPman_dh"/>
    <property type="match status" value="1"/>
</dbReference>
<dbReference type="Gene3D" id="3.40.50.720">
    <property type="entry name" value="NAD(P)-binding Rossmann-like Domain"/>
    <property type="match status" value="2"/>
</dbReference>
<dbReference type="Pfam" id="PF03720">
    <property type="entry name" value="UDPG_MGDP_dh_C"/>
    <property type="match status" value="1"/>
</dbReference>
<dbReference type="PANTHER" id="PTHR43750:SF3">
    <property type="entry name" value="UDP-GLUCOSE 6-DEHYDROGENASE TUAD"/>
    <property type="match status" value="1"/>
</dbReference>
<dbReference type="InterPro" id="IPR036291">
    <property type="entry name" value="NAD(P)-bd_dom_sf"/>
</dbReference>
<dbReference type="InterPro" id="IPR014027">
    <property type="entry name" value="UDP-Glc/GDP-Man_DH_C"/>
</dbReference>
<evidence type="ECO:0000256" key="2">
    <source>
        <dbReference type="ARBA" id="ARBA00006601"/>
    </source>
</evidence>
<keyword evidence="5 7" id="KW-0520">NAD</keyword>